<dbReference type="InterPro" id="IPR022496">
    <property type="entry name" value="T6A_TsaB"/>
</dbReference>
<dbReference type="Pfam" id="PF00814">
    <property type="entry name" value="TsaD"/>
    <property type="match status" value="1"/>
</dbReference>
<evidence type="ECO:0000313" key="2">
    <source>
        <dbReference type="EMBL" id="TDP97722.1"/>
    </source>
</evidence>
<dbReference type="NCBIfam" id="TIGR03725">
    <property type="entry name" value="T6A_YeaZ"/>
    <property type="match status" value="1"/>
</dbReference>
<name>A0A4R6SCR3_LABRH</name>
<dbReference type="OrthoDB" id="7839870at2"/>
<organism evidence="2 3">
    <name type="scientific">Labedaea rhizosphaerae</name>
    <dbReference type="NCBI Taxonomy" id="598644"/>
    <lineage>
        <taxon>Bacteria</taxon>
        <taxon>Bacillati</taxon>
        <taxon>Actinomycetota</taxon>
        <taxon>Actinomycetes</taxon>
        <taxon>Pseudonocardiales</taxon>
        <taxon>Pseudonocardiaceae</taxon>
        <taxon>Labedaea</taxon>
    </lineage>
</organism>
<dbReference type="AlphaFoldDB" id="A0A4R6SCR3"/>
<evidence type="ECO:0000313" key="3">
    <source>
        <dbReference type="Proteomes" id="UP000295444"/>
    </source>
</evidence>
<dbReference type="GO" id="GO:0002949">
    <property type="term" value="P:tRNA threonylcarbamoyladenosine modification"/>
    <property type="evidence" value="ECO:0007669"/>
    <property type="project" value="InterPro"/>
</dbReference>
<accession>A0A4R6SCR3</accession>
<sequence>MTLGMAVESTTVTYGVAVFTGREVHAHRTVRRDDPAFASIGALAETVLTDAGRAFTDLGLLAVDAGPGNLTSVRAGVAYVNGLAFSVGAEVVSVDALTLLAREVSPELDEPVLVLRNAGTGNAYAGLFRADAEPVLRHGQLDAVVRELAGSLPSLYCAGVFREQVRTLLPDAAVKDSGIDTSSVLTLHDLVTTATSADLPRAAFATPITDSSAVFQ</sequence>
<dbReference type="RefSeq" id="WP_133850887.1">
    <property type="nucleotide sequence ID" value="NZ_SNXZ01000003.1"/>
</dbReference>
<keyword evidence="3" id="KW-1185">Reference proteome</keyword>
<dbReference type="Gene3D" id="3.30.420.40">
    <property type="match status" value="2"/>
</dbReference>
<dbReference type="EMBL" id="SNXZ01000003">
    <property type="protein sequence ID" value="TDP97722.1"/>
    <property type="molecule type" value="Genomic_DNA"/>
</dbReference>
<dbReference type="InterPro" id="IPR000905">
    <property type="entry name" value="Gcp-like_dom"/>
</dbReference>
<feature type="domain" description="Gcp-like" evidence="1">
    <location>
        <begin position="40"/>
        <end position="133"/>
    </location>
</feature>
<evidence type="ECO:0000259" key="1">
    <source>
        <dbReference type="Pfam" id="PF00814"/>
    </source>
</evidence>
<protein>
    <submittedName>
        <fullName evidence="2">tRNA threonylcarbamoyladenosine biosynthesis protein TsaB</fullName>
    </submittedName>
</protein>
<dbReference type="SUPFAM" id="SSF53067">
    <property type="entry name" value="Actin-like ATPase domain"/>
    <property type="match status" value="1"/>
</dbReference>
<dbReference type="Proteomes" id="UP000295444">
    <property type="component" value="Unassembled WGS sequence"/>
</dbReference>
<comment type="caution">
    <text evidence="2">The sequence shown here is derived from an EMBL/GenBank/DDBJ whole genome shotgun (WGS) entry which is preliminary data.</text>
</comment>
<gene>
    <name evidence="2" type="ORF">EV186_103686</name>
</gene>
<proteinExistence type="predicted"/>
<dbReference type="InterPro" id="IPR043129">
    <property type="entry name" value="ATPase_NBD"/>
</dbReference>
<reference evidence="2 3" key="1">
    <citation type="submission" date="2019-03" db="EMBL/GenBank/DDBJ databases">
        <title>Genomic Encyclopedia of Type Strains, Phase IV (KMG-IV): sequencing the most valuable type-strain genomes for metagenomic binning, comparative biology and taxonomic classification.</title>
        <authorList>
            <person name="Goeker M."/>
        </authorList>
    </citation>
    <scope>NUCLEOTIDE SEQUENCE [LARGE SCALE GENOMIC DNA]</scope>
    <source>
        <strain evidence="2 3">DSM 45361</strain>
    </source>
</reference>